<evidence type="ECO:0000256" key="8">
    <source>
        <dbReference type="ARBA" id="ARBA00022845"/>
    </source>
</evidence>
<feature type="compositionally biased region" description="Polar residues" evidence="13">
    <location>
        <begin position="88"/>
        <end position="98"/>
    </location>
</feature>
<sequence>MPVRSRRDIVRRRRRVEEEGEDEASGAVGVAEDSLSEGSILSDMDEDADADADDSDLSETDGTEVVEASQKPVTIPTGNDFHGRENSPENVVSMSTTDIPFKRQTDTEAMMNGMNIPEESVETEVVDFEQMGVDSQPASLGDLGTSHTPSTRPETFADRKRREHEEYRKKRDSDPAFIPNRGTFFMHDHRTESPGQNGFKPFGKGRGRGRITVGGPFSPANSVPPASEPAAAKWEHDLHASHEMERPGQPAPVTSAATNQGSTRPPFSISQGSQPALEKQERSFSTQIGHAQIRLSLPGMKQSITFSAVPLHRHTRLPNHRPPLRRDKPVRISLPEQPPRYIFPSTERSFIFIPRALRPNQQGFGRGRLRGSYSAYGGYSSRRSSAYGGSIYSPSVALSRRSSLAREIPRDTFPSPTGSISARLPLTAQERGKPVVRLPGAAAPAAQYTPDVSVPSQGPHSVPLPQKPTYRENWPAQLPMHQPRPQKAISVTGIESPMSTSVHAPQQQEQQPFHQQVPSHMNGQAAPAPAATADMPTFYPHSRQMSHPSQFSGETPLSNIPERAIHAQPFQPPTFQQPVYPPTYSAQGGYFYAPANSGLQYSAPLPPGAVTVPVFVPAPYGQALPNAASGPGPDPNTSASGAVQSNMVAHEQNGMVYYYDPSQLYNHGEGYPATGYTVPGMGGMMTPSPDGYYYPQVPSGPVYYQAP</sequence>
<dbReference type="GO" id="GO:0051028">
    <property type="term" value="P:mRNA transport"/>
    <property type="evidence" value="ECO:0007669"/>
    <property type="project" value="UniProtKB-KW"/>
</dbReference>
<dbReference type="GO" id="GO:0035145">
    <property type="term" value="C:exon-exon junction complex"/>
    <property type="evidence" value="ECO:0007669"/>
    <property type="project" value="InterPro"/>
</dbReference>
<reference evidence="15" key="1">
    <citation type="journal article" date="2020" name="Stud. Mycol.">
        <title>101 Dothideomycetes genomes: a test case for predicting lifestyles and emergence of pathogens.</title>
        <authorList>
            <person name="Haridas S."/>
            <person name="Albert R."/>
            <person name="Binder M."/>
            <person name="Bloem J."/>
            <person name="Labutti K."/>
            <person name="Salamov A."/>
            <person name="Andreopoulos B."/>
            <person name="Baker S."/>
            <person name="Barry K."/>
            <person name="Bills G."/>
            <person name="Bluhm B."/>
            <person name="Cannon C."/>
            <person name="Castanera R."/>
            <person name="Culley D."/>
            <person name="Daum C."/>
            <person name="Ezra D."/>
            <person name="Gonzalez J."/>
            <person name="Henrissat B."/>
            <person name="Kuo A."/>
            <person name="Liang C."/>
            <person name="Lipzen A."/>
            <person name="Lutzoni F."/>
            <person name="Magnuson J."/>
            <person name="Mondo S."/>
            <person name="Nolan M."/>
            <person name="Ohm R."/>
            <person name="Pangilinan J."/>
            <person name="Park H.-J."/>
            <person name="Ramirez L."/>
            <person name="Alfaro M."/>
            <person name="Sun H."/>
            <person name="Tritt A."/>
            <person name="Yoshinaga Y."/>
            <person name="Zwiers L.-H."/>
            <person name="Turgeon B."/>
            <person name="Goodwin S."/>
            <person name="Spatafora J."/>
            <person name="Crous P."/>
            <person name="Grigoriev I."/>
        </authorList>
    </citation>
    <scope>NUCLEOTIDE SEQUENCE</scope>
    <source>
        <strain evidence="15">Tuck. ex Michener</strain>
    </source>
</reference>
<feature type="domain" description="Btz" evidence="14">
    <location>
        <begin position="136"/>
        <end position="265"/>
    </location>
</feature>
<dbReference type="Proteomes" id="UP000800092">
    <property type="component" value="Unassembled WGS sequence"/>
</dbReference>
<keyword evidence="11" id="KW-0508">mRNA splicing</keyword>
<evidence type="ECO:0000256" key="10">
    <source>
        <dbReference type="ARBA" id="ARBA00023161"/>
    </source>
</evidence>
<evidence type="ECO:0000256" key="12">
    <source>
        <dbReference type="ARBA" id="ARBA00023242"/>
    </source>
</evidence>
<name>A0A6A6H1J7_VIRVR</name>
<evidence type="ECO:0000256" key="3">
    <source>
        <dbReference type="ARBA" id="ARBA00009548"/>
    </source>
</evidence>
<feature type="region of interest" description="Disordered" evidence="13">
    <location>
        <begin position="135"/>
        <end position="285"/>
    </location>
</feature>
<dbReference type="EMBL" id="ML991823">
    <property type="protein sequence ID" value="KAF2231751.1"/>
    <property type="molecule type" value="Genomic_DNA"/>
</dbReference>
<evidence type="ECO:0000259" key="14">
    <source>
        <dbReference type="SMART" id="SM01044"/>
    </source>
</evidence>
<proteinExistence type="inferred from homology"/>
<keyword evidence="4" id="KW-0813">Transport</keyword>
<feature type="region of interest" description="Disordered" evidence="13">
    <location>
        <begin position="1"/>
        <end position="99"/>
    </location>
</feature>
<evidence type="ECO:0000256" key="4">
    <source>
        <dbReference type="ARBA" id="ARBA00022448"/>
    </source>
</evidence>
<keyword evidence="7" id="KW-0509">mRNA transport</keyword>
<evidence type="ECO:0000313" key="16">
    <source>
        <dbReference type="Proteomes" id="UP000800092"/>
    </source>
</evidence>
<keyword evidence="8" id="KW-0810">Translation regulation</keyword>
<dbReference type="OrthoDB" id="5413466at2759"/>
<dbReference type="GO" id="GO:0000184">
    <property type="term" value="P:nuclear-transcribed mRNA catabolic process, nonsense-mediated decay"/>
    <property type="evidence" value="ECO:0007669"/>
    <property type="project" value="UniProtKB-KW"/>
</dbReference>
<protein>
    <recommendedName>
        <fullName evidence="14">Btz domain-containing protein</fullName>
    </recommendedName>
</protein>
<dbReference type="Pfam" id="PF09405">
    <property type="entry name" value="Btz"/>
    <property type="match status" value="1"/>
</dbReference>
<accession>A0A6A6H1J7</accession>
<dbReference type="GO" id="GO:0008380">
    <property type="term" value="P:RNA splicing"/>
    <property type="evidence" value="ECO:0007669"/>
    <property type="project" value="UniProtKB-KW"/>
</dbReference>
<keyword evidence="9" id="KW-0694">RNA-binding</keyword>
<feature type="compositionally biased region" description="Basic residues" evidence="13">
    <location>
        <begin position="314"/>
        <end position="323"/>
    </location>
</feature>
<evidence type="ECO:0000256" key="6">
    <source>
        <dbReference type="ARBA" id="ARBA00022664"/>
    </source>
</evidence>
<evidence type="ECO:0000256" key="9">
    <source>
        <dbReference type="ARBA" id="ARBA00022884"/>
    </source>
</evidence>
<keyword evidence="5" id="KW-0963">Cytoplasm</keyword>
<feature type="compositionally biased region" description="Polar residues" evidence="13">
    <location>
        <begin position="255"/>
        <end position="274"/>
    </location>
</feature>
<evidence type="ECO:0000313" key="15">
    <source>
        <dbReference type="EMBL" id="KAF2231751.1"/>
    </source>
</evidence>
<evidence type="ECO:0000256" key="13">
    <source>
        <dbReference type="SAM" id="MobiDB-lite"/>
    </source>
</evidence>
<feature type="region of interest" description="Disordered" evidence="13">
    <location>
        <begin position="314"/>
        <end position="339"/>
    </location>
</feature>
<keyword evidence="12" id="KW-0539">Nucleus</keyword>
<dbReference type="GO" id="GO:0006417">
    <property type="term" value="P:regulation of translation"/>
    <property type="evidence" value="ECO:0007669"/>
    <property type="project" value="UniProtKB-KW"/>
</dbReference>
<feature type="compositionally biased region" description="Basic and acidic residues" evidence="13">
    <location>
        <begin position="233"/>
        <end position="246"/>
    </location>
</feature>
<evidence type="ECO:0000256" key="2">
    <source>
        <dbReference type="ARBA" id="ARBA00004496"/>
    </source>
</evidence>
<feature type="compositionally biased region" description="Basic and acidic residues" evidence="13">
    <location>
        <begin position="155"/>
        <end position="174"/>
    </location>
</feature>
<keyword evidence="16" id="KW-1185">Reference proteome</keyword>
<dbReference type="SMART" id="SM01044">
    <property type="entry name" value="Btz"/>
    <property type="match status" value="1"/>
</dbReference>
<dbReference type="AlphaFoldDB" id="A0A6A6H1J7"/>
<organism evidence="15 16">
    <name type="scientific">Viridothelium virens</name>
    <name type="common">Speckled blister lichen</name>
    <name type="synonym">Trypethelium virens</name>
    <dbReference type="NCBI Taxonomy" id="1048519"/>
    <lineage>
        <taxon>Eukaryota</taxon>
        <taxon>Fungi</taxon>
        <taxon>Dikarya</taxon>
        <taxon>Ascomycota</taxon>
        <taxon>Pezizomycotina</taxon>
        <taxon>Dothideomycetes</taxon>
        <taxon>Dothideomycetes incertae sedis</taxon>
        <taxon>Trypetheliales</taxon>
        <taxon>Trypetheliaceae</taxon>
        <taxon>Viridothelium</taxon>
    </lineage>
</organism>
<evidence type="ECO:0000256" key="1">
    <source>
        <dbReference type="ARBA" id="ARBA00004123"/>
    </source>
</evidence>
<comment type="subcellular location">
    <subcellularLocation>
        <location evidence="2">Cytoplasm</location>
    </subcellularLocation>
    <subcellularLocation>
        <location evidence="1">Nucleus</location>
    </subcellularLocation>
</comment>
<keyword evidence="10" id="KW-0866">Nonsense-mediated mRNA decay</keyword>
<gene>
    <name evidence="15" type="ORF">EV356DRAFT_451523</name>
</gene>
<evidence type="ECO:0000256" key="11">
    <source>
        <dbReference type="ARBA" id="ARBA00023187"/>
    </source>
</evidence>
<dbReference type="GO" id="GO:0003729">
    <property type="term" value="F:mRNA binding"/>
    <property type="evidence" value="ECO:0007669"/>
    <property type="project" value="InterPro"/>
</dbReference>
<evidence type="ECO:0000256" key="5">
    <source>
        <dbReference type="ARBA" id="ARBA00022490"/>
    </source>
</evidence>
<feature type="compositionally biased region" description="Acidic residues" evidence="13">
    <location>
        <begin position="43"/>
        <end position="64"/>
    </location>
</feature>
<dbReference type="GO" id="GO:0005737">
    <property type="term" value="C:cytoplasm"/>
    <property type="evidence" value="ECO:0007669"/>
    <property type="project" value="UniProtKB-SubCell"/>
</dbReference>
<dbReference type="InterPro" id="IPR018545">
    <property type="entry name" value="Btz_dom"/>
</dbReference>
<dbReference type="GO" id="GO:0006397">
    <property type="term" value="P:mRNA processing"/>
    <property type="evidence" value="ECO:0007669"/>
    <property type="project" value="UniProtKB-KW"/>
</dbReference>
<evidence type="ECO:0000256" key="7">
    <source>
        <dbReference type="ARBA" id="ARBA00022816"/>
    </source>
</evidence>
<comment type="similarity">
    <text evidence="3">Belongs to the CASC3 family.</text>
</comment>
<keyword evidence="6" id="KW-0507">mRNA processing</keyword>